<comment type="caution">
    <text evidence="2">The sequence shown here is derived from an EMBL/GenBank/DDBJ whole genome shotgun (WGS) entry which is preliminary data.</text>
</comment>
<dbReference type="Proteomes" id="UP001501294">
    <property type="component" value="Unassembled WGS sequence"/>
</dbReference>
<proteinExistence type="predicted"/>
<name>A0ABP8HU93_9GAMM</name>
<organism evidence="2 3">
    <name type="scientific">Kangiella taiwanensis</name>
    <dbReference type="NCBI Taxonomy" id="1079179"/>
    <lineage>
        <taxon>Bacteria</taxon>
        <taxon>Pseudomonadati</taxon>
        <taxon>Pseudomonadota</taxon>
        <taxon>Gammaproteobacteria</taxon>
        <taxon>Kangiellales</taxon>
        <taxon>Kangiellaceae</taxon>
        <taxon>Kangiella</taxon>
    </lineage>
</organism>
<gene>
    <name evidence="2" type="ORF">GCM10023150_03970</name>
</gene>
<evidence type="ECO:0000313" key="2">
    <source>
        <dbReference type="EMBL" id="GAA4344470.1"/>
    </source>
</evidence>
<evidence type="ECO:0000256" key="1">
    <source>
        <dbReference type="SAM" id="Coils"/>
    </source>
</evidence>
<evidence type="ECO:0000313" key="3">
    <source>
        <dbReference type="Proteomes" id="UP001501294"/>
    </source>
</evidence>
<keyword evidence="3" id="KW-1185">Reference proteome</keyword>
<feature type="coiled-coil region" evidence="1">
    <location>
        <begin position="148"/>
        <end position="207"/>
    </location>
</feature>
<reference evidence="3" key="1">
    <citation type="journal article" date="2019" name="Int. J. Syst. Evol. Microbiol.">
        <title>The Global Catalogue of Microorganisms (GCM) 10K type strain sequencing project: providing services to taxonomists for standard genome sequencing and annotation.</title>
        <authorList>
            <consortium name="The Broad Institute Genomics Platform"/>
            <consortium name="The Broad Institute Genome Sequencing Center for Infectious Disease"/>
            <person name="Wu L."/>
            <person name="Ma J."/>
        </authorList>
    </citation>
    <scope>NUCLEOTIDE SEQUENCE [LARGE SCALE GENOMIC DNA]</scope>
    <source>
        <strain evidence="3">JCM 17727</strain>
    </source>
</reference>
<evidence type="ECO:0008006" key="4">
    <source>
        <dbReference type="Google" id="ProtNLM"/>
    </source>
</evidence>
<protein>
    <recommendedName>
        <fullName evidence="4">DUF4124 domain-containing protein</fullName>
    </recommendedName>
</protein>
<accession>A0ABP8HU93</accession>
<dbReference type="EMBL" id="BAABFU010000001">
    <property type="protein sequence ID" value="GAA4344470.1"/>
    <property type="molecule type" value="Genomic_DNA"/>
</dbReference>
<keyword evidence="1" id="KW-0175">Coiled coil</keyword>
<feature type="coiled-coil region" evidence="1">
    <location>
        <begin position="84"/>
        <end position="114"/>
    </location>
</feature>
<sequence>MEWNKSELGENQYFHWSIMSLKHLLLILTLAIAATAVDAKNFYRFKDSNGRLVVKDYLPNSALKSGYDVINESGRLVERVPPVMTDEEKQAERLRQEKLAEQQAKERKARLHDRMLMRQYRTIDDIKRTEENQTASLEINISILNGHNKTLEKKLTSLQVSAADYERKGKAVPKSVLNQIDATKEQINENNASLDRYQAQVEAISEQFKNDLIRFKELQAMRVVEQYTRDQTSMPTTTKIVCEDSRSCERSWKLAQIFAHENASNKLEIVTDSLIISSKPKTDDQLGLSITRIPDKEDSMQIVLEVQCANNEAGEKLCKSSTIAELKQEFVQYISQSEG</sequence>